<evidence type="ECO:0000313" key="8">
    <source>
        <dbReference type="EMBL" id="PLB39533.1"/>
    </source>
</evidence>
<evidence type="ECO:0000313" key="9">
    <source>
        <dbReference type="Proteomes" id="UP000234585"/>
    </source>
</evidence>
<keyword evidence="2" id="KW-0677">Repeat</keyword>
<protein>
    <recommendedName>
        <fullName evidence="7">Pentatricopeptide repeat-containing protein-mitochondrial domain-containing protein</fullName>
    </recommendedName>
</protein>
<dbReference type="EMBL" id="KZ559129">
    <property type="protein sequence ID" value="PLB39533.1"/>
    <property type="molecule type" value="Genomic_DNA"/>
</dbReference>
<dbReference type="STRING" id="41067.A0A2I2FFY3"/>
<sequence length="683" mass="77462">MSRKALVLDGLWYCLCPSFTSRPLNCARTPLLRGKRNNYFPGILAGSISASPRRCLSSNSANAFHGSRSIHEQNLRGSRGYVSPEEDRNPHVSNADETLEHDAGTFPGTESSSTSPQRKRPPGVPKTLADRPTSYLENRLQDITATNPNIVSTTQILRILIRDRHVRPDARHYRALILANSDAERGSPEVVRQLLEEMEENGIPADSGTLHAAVQSLAVHPDYIFRHEILRTLRDRWLPLSPAGWHYVAAGLVREHQFELALDHIENMERRDISVEGWLYNMLIYYLCEFGEFDEIVRLMRLRVNQGHTISKDLWRHVLDAASAASHHETTHYIWRQMVELGYLRPSYGVCQNVLTVASRTGDTELASSVIRLLAEIEMPLSSEDYEKVAEAHVVQGDLYSGFEVLCRMAAAGIALQPSSTHAILTYMIQERVQPRDAWAILKQLKSSDYAIPLKCAHVVLELCEHEALHDSSYLDEGVTLYKELYALCPDKADVSVFNTLVGMCRRAKNTDAGMFIIKEMASLRVVPNTTTFEHLILMCLDAGNSESAYMYFQDLLARGSGLSEDARIEIREHCSQLDGEYAQQLRHHPEIRGSQREYSEEYPPFTQRGPSNWPPESPGEFQKRTPRPVDKEARRAESKERRKRKRRRLAIARAQDEDDWMDYKPGGLVPDPIPGDEKKPSE</sequence>
<feature type="repeat" description="PPR" evidence="5">
    <location>
        <begin position="494"/>
        <end position="528"/>
    </location>
</feature>
<name>A0A2I2FFY3_ASPCN</name>
<organism evidence="8 9">
    <name type="scientific">Aspergillus candidus</name>
    <dbReference type="NCBI Taxonomy" id="41067"/>
    <lineage>
        <taxon>Eukaryota</taxon>
        <taxon>Fungi</taxon>
        <taxon>Dikarya</taxon>
        <taxon>Ascomycota</taxon>
        <taxon>Pezizomycotina</taxon>
        <taxon>Eurotiomycetes</taxon>
        <taxon>Eurotiomycetidae</taxon>
        <taxon>Eurotiales</taxon>
        <taxon>Aspergillaceae</taxon>
        <taxon>Aspergillus</taxon>
        <taxon>Aspergillus subgen. Circumdati</taxon>
    </lineage>
</organism>
<evidence type="ECO:0000256" key="5">
    <source>
        <dbReference type="PROSITE-ProRule" id="PRU00708"/>
    </source>
</evidence>
<keyword evidence="9" id="KW-1185">Reference proteome</keyword>
<dbReference type="PANTHER" id="PTHR47447:SF17">
    <property type="entry name" value="OS12G0638900 PROTEIN"/>
    <property type="match status" value="1"/>
</dbReference>
<dbReference type="Pfam" id="PF13812">
    <property type="entry name" value="PPR_3"/>
    <property type="match status" value="1"/>
</dbReference>
<feature type="domain" description="Pentatricopeptide repeat-containing protein-mitochondrial" evidence="7">
    <location>
        <begin position="349"/>
        <end position="484"/>
    </location>
</feature>
<dbReference type="Proteomes" id="UP000234585">
    <property type="component" value="Unassembled WGS sequence"/>
</dbReference>
<evidence type="ECO:0000256" key="6">
    <source>
        <dbReference type="SAM" id="MobiDB-lite"/>
    </source>
</evidence>
<dbReference type="Gene3D" id="1.25.40.10">
    <property type="entry name" value="Tetratricopeptide repeat domain"/>
    <property type="match status" value="3"/>
</dbReference>
<accession>A0A2I2FFY3</accession>
<feature type="compositionally biased region" description="Basic and acidic residues" evidence="6">
    <location>
        <begin position="622"/>
        <end position="641"/>
    </location>
</feature>
<dbReference type="GeneID" id="36525454"/>
<reference evidence="8 9" key="1">
    <citation type="submission" date="2017-12" db="EMBL/GenBank/DDBJ databases">
        <authorList>
            <consortium name="DOE Joint Genome Institute"/>
            <person name="Haridas S."/>
            <person name="Kjaerbolling I."/>
            <person name="Vesth T.C."/>
            <person name="Frisvad J.C."/>
            <person name="Nybo J.L."/>
            <person name="Theobald S."/>
            <person name="Kuo A."/>
            <person name="Bowyer P."/>
            <person name="Matsuda Y."/>
            <person name="Mondo S."/>
            <person name="Lyhne E.K."/>
            <person name="Kogle M.E."/>
            <person name="Clum A."/>
            <person name="Lipzen A."/>
            <person name="Salamov A."/>
            <person name="Ngan C.Y."/>
            <person name="Daum C."/>
            <person name="Chiniquy J."/>
            <person name="Barry K."/>
            <person name="LaButti K."/>
            <person name="Simmons B.A."/>
            <person name="Magnuson J.K."/>
            <person name="Mortensen U.H."/>
            <person name="Larsen T.O."/>
            <person name="Grigoriev I.V."/>
            <person name="Baker S.E."/>
            <person name="Andersen M.R."/>
            <person name="Nordberg H.P."/>
            <person name="Cantor M.N."/>
            <person name="Hua S.X."/>
        </authorList>
    </citation>
    <scope>NUCLEOTIDE SEQUENCE [LARGE SCALE GENOMIC DNA]</scope>
    <source>
        <strain evidence="8 9">CBS 102.13</strain>
    </source>
</reference>
<evidence type="ECO:0000256" key="2">
    <source>
        <dbReference type="ARBA" id="ARBA00022737"/>
    </source>
</evidence>
<dbReference type="InterPro" id="IPR011990">
    <property type="entry name" value="TPR-like_helical_dom_sf"/>
</dbReference>
<dbReference type="InterPro" id="IPR057027">
    <property type="entry name" value="TPR_mt"/>
</dbReference>
<evidence type="ECO:0000256" key="3">
    <source>
        <dbReference type="ARBA" id="ARBA00044493"/>
    </source>
</evidence>
<comment type="function">
    <text evidence="3">Regulates mitochondrial small subunit maturation by controlling 15S rRNA 5'-end processing. Localizes to the 5' precursor of the 15S rRNA in a position that is subsequently occupied by mS47 in the mature yeast mtSSU. Uses structure and sequence-specific RNA recognition, binding to a single-stranded region of the precursor and specifically recognizing bases -6 to -1. The exchange of Ccm1 for mS47 is coupled to the irreversible removal of precursor rRNA that is accompanied by conformational changes of the mitoribosomal proteins uS5m and mS26. These conformational changes signal completion of 5'-end rRNA processing through protection of the mature 5'-end of the 15S rRNA and stabilization of mS47. The removal of the 5' precursor together with the dissociation of Ccm1 may be catalyzed by the 5'-3' exoribonuclease Pet127. Involved in the specific removal of group I introns in mitochondrial encoded transcripts.</text>
</comment>
<dbReference type="Pfam" id="PF23276">
    <property type="entry name" value="TPR_24"/>
    <property type="match status" value="1"/>
</dbReference>
<feature type="compositionally biased region" description="Basic residues" evidence="6">
    <location>
        <begin position="642"/>
        <end position="651"/>
    </location>
</feature>
<evidence type="ECO:0000256" key="1">
    <source>
        <dbReference type="ARBA" id="ARBA00006192"/>
    </source>
</evidence>
<evidence type="ECO:0000259" key="7">
    <source>
        <dbReference type="Pfam" id="PF23276"/>
    </source>
</evidence>
<comment type="subunit">
    <text evidence="4">Binds to mitochondrial small subunit 15S rRNA.</text>
</comment>
<comment type="similarity">
    <text evidence="1">Belongs to the CCM1 family.</text>
</comment>
<proteinExistence type="inferred from homology"/>
<evidence type="ECO:0000256" key="4">
    <source>
        <dbReference type="ARBA" id="ARBA00044511"/>
    </source>
</evidence>
<dbReference type="InterPro" id="IPR002885">
    <property type="entry name" value="PPR_rpt"/>
</dbReference>
<dbReference type="AlphaFoldDB" id="A0A2I2FFY3"/>
<gene>
    <name evidence="8" type="ORF">BDW47DRAFT_13575</name>
</gene>
<feature type="region of interest" description="Disordered" evidence="6">
    <location>
        <begin position="60"/>
        <end position="132"/>
    </location>
</feature>
<dbReference type="PANTHER" id="PTHR47447">
    <property type="entry name" value="OS03G0856100 PROTEIN"/>
    <property type="match status" value="1"/>
</dbReference>
<feature type="compositionally biased region" description="Basic and acidic residues" evidence="6">
    <location>
        <begin position="591"/>
        <end position="600"/>
    </location>
</feature>
<dbReference type="RefSeq" id="XP_024673545.1">
    <property type="nucleotide sequence ID" value="XM_024818294.1"/>
</dbReference>
<feature type="region of interest" description="Disordered" evidence="6">
    <location>
        <begin position="591"/>
        <end position="683"/>
    </location>
</feature>
<dbReference type="PROSITE" id="PS51375">
    <property type="entry name" value="PPR"/>
    <property type="match status" value="1"/>
</dbReference>
<dbReference type="OrthoDB" id="747253at2759"/>